<keyword evidence="9" id="KW-0472">Membrane</keyword>
<dbReference type="GO" id="GO:0000155">
    <property type="term" value="F:phosphorelay sensor kinase activity"/>
    <property type="evidence" value="ECO:0007669"/>
    <property type="project" value="InterPro"/>
</dbReference>
<dbReference type="InterPro" id="IPR050351">
    <property type="entry name" value="BphY/WalK/GraS-like"/>
</dbReference>
<dbReference type="GO" id="GO:0004721">
    <property type="term" value="F:phosphoprotein phosphatase activity"/>
    <property type="evidence" value="ECO:0007669"/>
    <property type="project" value="TreeGrafter"/>
</dbReference>
<evidence type="ECO:0000259" key="10">
    <source>
        <dbReference type="PROSITE" id="PS50109"/>
    </source>
</evidence>
<gene>
    <name evidence="11" type="ORF">F8566_29725</name>
</gene>
<evidence type="ECO:0000256" key="4">
    <source>
        <dbReference type="ARBA" id="ARBA00022553"/>
    </source>
</evidence>
<keyword evidence="9" id="KW-1133">Transmembrane helix</keyword>
<evidence type="ECO:0000313" key="12">
    <source>
        <dbReference type="Proteomes" id="UP000468735"/>
    </source>
</evidence>
<comment type="catalytic activity">
    <reaction evidence="1">
        <text>ATP + protein L-histidine = ADP + protein N-phospho-L-histidine.</text>
        <dbReference type="EC" id="2.7.13.3"/>
    </reaction>
</comment>
<keyword evidence="7" id="KW-0902">Two-component regulatory system</keyword>
<protein>
    <recommendedName>
        <fullName evidence="8">Sensor-like histidine kinase SenX3</fullName>
        <ecNumber evidence="3">2.7.13.3</ecNumber>
    </recommendedName>
</protein>
<proteinExistence type="predicted"/>
<dbReference type="Gene3D" id="3.30.565.10">
    <property type="entry name" value="Histidine kinase-like ATPase, C-terminal domain"/>
    <property type="match status" value="1"/>
</dbReference>
<feature type="transmembrane region" description="Helical" evidence="9">
    <location>
        <begin position="72"/>
        <end position="92"/>
    </location>
</feature>
<name>A0A6H9YGF8_9ACTN</name>
<dbReference type="SMART" id="SM00387">
    <property type="entry name" value="HATPase_c"/>
    <property type="match status" value="1"/>
</dbReference>
<dbReference type="PANTHER" id="PTHR45453">
    <property type="entry name" value="PHOSPHATE REGULON SENSOR PROTEIN PHOR"/>
    <property type="match status" value="1"/>
</dbReference>
<dbReference type="CDD" id="cd00075">
    <property type="entry name" value="HATPase"/>
    <property type="match status" value="1"/>
</dbReference>
<dbReference type="SMART" id="SM00388">
    <property type="entry name" value="HisKA"/>
    <property type="match status" value="1"/>
</dbReference>
<sequence length="372" mass="39270">MSIPPEELFWIAWYATLPAAIVAAAGLVVLQWLRSRSVAIQLIVVGVSTVLATISGIIVIALMMLINQHDLAVVLAVVTAAGIVAVGVSVLLGRRLVAANRVLVEAVRSDSYRVPARPLPAELAELSRELDAAYSRLAAAHAREQALEASRRELVAWVSHDLRTPLAGLRAMAEALEDEVVEDPQTVSRYHRRIRVESDRLTEMVDDLFELSRIHAGALRLSRRRIGLADLVAEAVGGAEALARAKGVRLYGEVQPGLPVEADAGELGRALRNLVVNAIRHTPSDGTIEITGEVRDGAACVTVADACGGIPEADLPRVFDVAFRGEAARTPGGGAGLGLAIARGIVEAHAGEIGVVNAGAGCRFVVRLPLGT</sequence>
<dbReference type="InterPro" id="IPR005467">
    <property type="entry name" value="His_kinase_dom"/>
</dbReference>
<evidence type="ECO:0000256" key="3">
    <source>
        <dbReference type="ARBA" id="ARBA00012438"/>
    </source>
</evidence>
<evidence type="ECO:0000256" key="6">
    <source>
        <dbReference type="ARBA" id="ARBA00022777"/>
    </source>
</evidence>
<dbReference type="InterPro" id="IPR036890">
    <property type="entry name" value="HATPase_C_sf"/>
</dbReference>
<evidence type="ECO:0000256" key="7">
    <source>
        <dbReference type="ARBA" id="ARBA00023012"/>
    </source>
</evidence>
<keyword evidence="4" id="KW-0597">Phosphoprotein</keyword>
<dbReference type="PRINTS" id="PR00344">
    <property type="entry name" value="BCTRLSENSOR"/>
</dbReference>
<dbReference type="FunFam" id="1.10.287.130:FF:000001">
    <property type="entry name" value="Two-component sensor histidine kinase"/>
    <property type="match status" value="1"/>
</dbReference>
<dbReference type="RefSeq" id="WP_151565152.1">
    <property type="nucleotide sequence ID" value="NZ_WBMT01000015.1"/>
</dbReference>
<evidence type="ECO:0000313" key="11">
    <source>
        <dbReference type="EMBL" id="KAB2344784.1"/>
    </source>
</evidence>
<dbReference type="PROSITE" id="PS50109">
    <property type="entry name" value="HIS_KIN"/>
    <property type="match status" value="1"/>
</dbReference>
<organism evidence="11 12">
    <name type="scientific">Actinomadura rudentiformis</name>
    <dbReference type="NCBI Taxonomy" id="359158"/>
    <lineage>
        <taxon>Bacteria</taxon>
        <taxon>Bacillati</taxon>
        <taxon>Actinomycetota</taxon>
        <taxon>Actinomycetes</taxon>
        <taxon>Streptosporangiales</taxon>
        <taxon>Thermomonosporaceae</taxon>
        <taxon>Actinomadura</taxon>
    </lineage>
</organism>
<evidence type="ECO:0000256" key="2">
    <source>
        <dbReference type="ARBA" id="ARBA00004236"/>
    </source>
</evidence>
<dbReference type="SUPFAM" id="SSF55874">
    <property type="entry name" value="ATPase domain of HSP90 chaperone/DNA topoisomerase II/histidine kinase"/>
    <property type="match status" value="1"/>
</dbReference>
<reference evidence="11 12" key="1">
    <citation type="submission" date="2019-09" db="EMBL/GenBank/DDBJ databases">
        <title>Actinomadura physcomitrii sp. nov., a novel actinomycete isolated from moss [Physcomitrium sphaericum (Ludw) Fuernr].</title>
        <authorList>
            <person name="Zhuang X."/>
            <person name="Liu C."/>
        </authorList>
    </citation>
    <scope>NUCLEOTIDE SEQUENCE [LARGE SCALE GENOMIC DNA]</scope>
    <source>
        <strain evidence="11 12">HMC1</strain>
    </source>
</reference>
<dbReference type="GO" id="GO:0016036">
    <property type="term" value="P:cellular response to phosphate starvation"/>
    <property type="evidence" value="ECO:0007669"/>
    <property type="project" value="TreeGrafter"/>
</dbReference>
<dbReference type="InterPro" id="IPR003661">
    <property type="entry name" value="HisK_dim/P_dom"/>
</dbReference>
<dbReference type="Pfam" id="PF02518">
    <property type="entry name" value="HATPase_c"/>
    <property type="match status" value="1"/>
</dbReference>
<dbReference type="EMBL" id="WBMT01000015">
    <property type="protein sequence ID" value="KAB2344784.1"/>
    <property type="molecule type" value="Genomic_DNA"/>
</dbReference>
<dbReference type="InterPro" id="IPR036097">
    <property type="entry name" value="HisK_dim/P_sf"/>
</dbReference>
<dbReference type="CDD" id="cd00082">
    <property type="entry name" value="HisKA"/>
    <property type="match status" value="1"/>
</dbReference>
<dbReference type="OrthoDB" id="9806130at2"/>
<comment type="subcellular location">
    <subcellularLocation>
        <location evidence="2">Cell membrane</location>
    </subcellularLocation>
</comment>
<keyword evidence="6 11" id="KW-0418">Kinase</keyword>
<dbReference type="InterPro" id="IPR004358">
    <property type="entry name" value="Sig_transdc_His_kin-like_C"/>
</dbReference>
<evidence type="ECO:0000256" key="8">
    <source>
        <dbReference type="ARBA" id="ARBA00039401"/>
    </source>
</evidence>
<keyword evidence="9" id="KW-0812">Transmembrane</keyword>
<feature type="transmembrane region" description="Helical" evidence="9">
    <location>
        <begin position="12"/>
        <end position="30"/>
    </location>
</feature>
<keyword evidence="5" id="KW-0808">Transferase</keyword>
<dbReference type="SUPFAM" id="SSF47384">
    <property type="entry name" value="Homodimeric domain of signal transducing histidine kinase"/>
    <property type="match status" value="1"/>
</dbReference>
<dbReference type="PANTHER" id="PTHR45453:SF1">
    <property type="entry name" value="PHOSPHATE REGULON SENSOR PROTEIN PHOR"/>
    <property type="match status" value="1"/>
</dbReference>
<dbReference type="Proteomes" id="UP000468735">
    <property type="component" value="Unassembled WGS sequence"/>
</dbReference>
<dbReference type="InterPro" id="IPR003594">
    <property type="entry name" value="HATPase_dom"/>
</dbReference>
<dbReference type="GO" id="GO:0005886">
    <property type="term" value="C:plasma membrane"/>
    <property type="evidence" value="ECO:0007669"/>
    <property type="project" value="UniProtKB-SubCell"/>
</dbReference>
<dbReference type="Pfam" id="PF00512">
    <property type="entry name" value="HisKA"/>
    <property type="match status" value="1"/>
</dbReference>
<accession>A0A6H9YGF8</accession>
<evidence type="ECO:0000256" key="9">
    <source>
        <dbReference type="SAM" id="Phobius"/>
    </source>
</evidence>
<comment type="caution">
    <text evidence="11">The sequence shown here is derived from an EMBL/GenBank/DDBJ whole genome shotgun (WGS) entry which is preliminary data.</text>
</comment>
<evidence type="ECO:0000256" key="1">
    <source>
        <dbReference type="ARBA" id="ARBA00000085"/>
    </source>
</evidence>
<dbReference type="AlphaFoldDB" id="A0A6H9YGF8"/>
<feature type="transmembrane region" description="Helical" evidence="9">
    <location>
        <begin position="42"/>
        <end position="66"/>
    </location>
</feature>
<feature type="domain" description="Histidine kinase" evidence="10">
    <location>
        <begin position="157"/>
        <end position="372"/>
    </location>
</feature>
<dbReference type="EC" id="2.7.13.3" evidence="3"/>
<evidence type="ECO:0000256" key="5">
    <source>
        <dbReference type="ARBA" id="ARBA00022679"/>
    </source>
</evidence>
<keyword evidence="12" id="KW-1185">Reference proteome</keyword>
<dbReference type="Gene3D" id="1.10.287.130">
    <property type="match status" value="1"/>
</dbReference>